<accession>A0ABV8RE01</accession>
<feature type="domain" description="HTH lacI-type" evidence="4">
    <location>
        <begin position="18"/>
        <end position="72"/>
    </location>
</feature>
<evidence type="ECO:0000256" key="2">
    <source>
        <dbReference type="ARBA" id="ARBA00023125"/>
    </source>
</evidence>
<dbReference type="Pfam" id="PF13377">
    <property type="entry name" value="Peripla_BP_3"/>
    <property type="match status" value="1"/>
</dbReference>
<dbReference type="InterPro" id="IPR028082">
    <property type="entry name" value="Peripla_BP_I"/>
</dbReference>
<dbReference type="SUPFAM" id="SSF53822">
    <property type="entry name" value="Periplasmic binding protein-like I"/>
    <property type="match status" value="1"/>
</dbReference>
<keyword evidence="6" id="KW-1185">Reference proteome</keyword>
<dbReference type="InterPro" id="IPR046335">
    <property type="entry name" value="LacI/GalR-like_sensor"/>
</dbReference>
<dbReference type="PROSITE" id="PS50932">
    <property type="entry name" value="HTH_LACI_2"/>
    <property type="match status" value="1"/>
</dbReference>
<gene>
    <name evidence="5" type="ORF">ACFOWX_03415</name>
</gene>
<dbReference type="PANTHER" id="PTHR30146">
    <property type="entry name" value="LACI-RELATED TRANSCRIPTIONAL REPRESSOR"/>
    <property type="match status" value="1"/>
</dbReference>
<protein>
    <submittedName>
        <fullName evidence="5">LacI family DNA-binding transcriptional regulator</fullName>
    </submittedName>
</protein>
<evidence type="ECO:0000313" key="6">
    <source>
        <dbReference type="Proteomes" id="UP001595887"/>
    </source>
</evidence>
<keyword evidence="1" id="KW-0805">Transcription regulation</keyword>
<dbReference type="CDD" id="cd01392">
    <property type="entry name" value="HTH_LacI"/>
    <property type="match status" value="1"/>
</dbReference>
<evidence type="ECO:0000259" key="4">
    <source>
        <dbReference type="PROSITE" id="PS50932"/>
    </source>
</evidence>
<dbReference type="SUPFAM" id="SSF47413">
    <property type="entry name" value="lambda repressor-like DNA-binding domains"/>
    <property type="match status" value="1"/>
</dbReference>
<evidence type="ECO:0000256" key="1">
    <source>
        <dbReference type="ARBA" id="ARBA00023015"/>
    </source>
</evidence>
<keyword evidence="2 5" id="KW-0238">DNA-binding</keyword>
<dbReference type="Proteomes" id="UP001595887">
    <property type="component" value="Unassembled WGS sequence"/>
</dbReference>
<dbReference type="Gene3D" id="3.40.50.2300">
    <property type="match status" value="2"/>
</dbReference>
<organism evidence="5 6">
    <name type="scientific">Sphingorhabdus arenilitoris</name>
    <dbReference type="NCBI Taxonomy" id="1490041"/>
    <lineage>
        <taxon>Bacteria</taxon>
        <taxon>Pseudomonadati</taxon>
        <taxon>Pseudomonadota</taxon>
        <taxon>Alphaproteobacteria</taxon>
        <taxon>Sphingomonadales</taxon>
        <taxon>Sphingomonadaceae</taxon>
        <taxon>Sphingorhabdus</taxon>
    </lineage>
</organism>
<proteinExistence type="predicted"/>
<sequence length="356" mass="38732">MRKRRTLKQQGGPRHGRLTIDDVAREAGFSPMTVSRVINADSNVKAATREHIQKVIAEMGYSPNAAARSLAGGRERRIALIYQNPSAAYLSRVLFGSLERARNLHAQLVVEDCGSGRDAKKAIDGLFASGVEGVILTPPLSDDEKLLRHLMKNKHPFAVVANWNPEGEMSVVYIDDRSAARRITEYLLSLGHRHIAMIEGPEGQKASSERRAGYGDALNAAGIEIDPSLIEAGAFTFRSGMVAAEKLMALPHPPTAIFAANDDMGAGAITALHRINLNVPDDVSVCGFDDSDFAKSIWPELTTMHQPISDMAAEAVEQLVTGLKSYSKINGWPRGETEMAVKLVKRASTAKLKRQK</sequence>
<name>A0ABV8RE01_9SPHN</name>
<dbReference type="InterPro" id="IPR000843">
    <property type="entry name" value="HTH_LacI"/>
</dbReference>
<evidence type="ECO:0000256" key="3">
    <source>
        <dbReference type="ARBA" id="ARBA00023163"/>
    </source>
</evidence>
<evidence type="ECO:0000313" key="5">
    <source>
        <dbReference type="EMBL" id="MFC4291458.1"/>
    </source>
</evidence>
<comment type="caution">
    <text evidence="5">The sequence shown here is derived from an EMBL/GenBank/DDBJ whole genome shotgun (WGS) entry which is preliminary data.</text>
</comment>
<dbReference type="GO" id="GO:0003677">
    <property type="term" value="F:DNA binding"/>
    <property type="evidence" value="ECO:0007669"/>
    <property type="project" value="UniProtKB-KW"/>
</dbReference>
<dbReference type="InterPro" id="IPR010982">
    <property type="entry name" value="Lambda_DNA-bd_dom_sf"/>
</dbReference>
<dbReference type="EMBL" id="JBHSDH010000012">
    <property type="protein sequence ID" value="MFC4291458.1"/>
    <property type="molecule type" value="Genomic_DNA"/>
</dbReference>
<dbReference type="SMART" id="SM00354">
    <property type="entry name" value="HTH_LACI"/>
    <property type="match status" value="1"/>
</dbReference>
<dbReference type="RefSeq" id="WP_381421323.1">
    <property type="nucleotide sequence ID" value="NZ_JBHSDH010000012.1"/>
</dbReference>
<reference evidence="6" key="1">
    <citation type="journal article" date="2019" name="Int. J. Syst. Evol. Microbiol.">
        <title>The Global Catalogue of Microorganisms (GCM) 10K type strain sequencing project: providing services to taxonomists for standard genome sequencing and annotation.</title>
        <authorList>
            <consortium name="The Broad Institute Genomics Platform"/>
            <consortium name="The Broad Institute Genome Sequencing Center for Infectious Disease"/>
            <person name="Wu L."/>
            <person name="Ma J."/>
        </authorList>
    </citation>
    <scope>NUCLEOTIDE SEQUENCE [LARGE SCALE GENOMIC DNA]</scope>
    <source>
        <strain evidence="6">CECT 8531</strain>
    </source>
</reference>
<dbReference type="PANTHER" id="PTHR30146:SF153">
    <property type="entry name" value="LACTOSE OPERON REPRESSOR"/>
    <property type="match status" value="1"/>
</dbReference>
<dbReference type="Pfam" id="PF00356">
    <property type="entry name" value="LacI"/>
    <property type="match status" value="1"/>
</dbReference>
<dbReference type="Gene3D" id="1.10.260.40">
    <property type="entry name" value="lambda repressor-like DNA-binding domains"/>
    <property type="match status" value="1"/>
</dbReference>
<dbReference type="CDD" id="cd01545">
    <property type="entry name" value="PBP1_SalR"/>
    <property type="match status" value="1"/>
</dbReference>
<keyword evidence="3" id="KW-0804">Transcription</keyword>